<evidence type="ECO:0000313" key="2">
    <source>
        <dbReference type="Proteomes" id="UP001148629"/>
    </source>
</evidence>
<sequence>MDINKKDTQPFDEAMTLQSVALGPTWTPTEEKALVRKIDIHIFPIMIILFILNFIDRNNFANARLRGLEEDLELTDVEYQTCISILLVGYVSMQIPSNMILNKLTRPSWYLCGCVIVWGVISSLTALAHNATGAILCRFFLGCVEASFFPGSIYFLSRWYTRKEMQLRVTILNLGNLAAQGFGGLIAAGILANMEDSAGIRAWRWLFIIEGAITVFFGIAALFILPDYPNSTSWISEREKEIAQGRLAVDIGVSEDTEDISAFQGLKMALTDVKVWLLGITYHATIMGLSFVFFFPTITQALGYSTTTTLLLTAPPWMWACLVSLPNAWHADKTGERFFHYFGPAALCIIGYIISMTTTTIGPRYFSMFLMTTGFASGFVMLAWISNTIPRPAAKKAAAIALVNAMGNVGSIPGSYIWPAKFGPLYIQSFGAEIGILGLACCSAFMLRTYLKRLNGKLDAEETTAGTVTGGELAGKMAEDSGLGLGGADNKTFRLVLIVILAVGLDRKPRGRRHLDRSESRLKLEN</sequence>
<reference evidence="1" key="1">
    <citation type="submission" date="2022-08" db="EMBL/GenBank/DDBJ databases">
        <title>Genome Sequence of Fusarium decemcellulare.</title>
        <authorList>
            <person name="Buettner E."/>
        </authorList>
    </citation>
    <scope>NUCLEOTIDE SEQUENCE</scope>
    <source>
        <strain evidence="1">Babe19</strain>
    </source>
</reference>
<comment type="caution">
    <text evidence="1">The sequence shown here is derived from an EMBL/GenBank/DDBJ whole genome shotgun (WGS) entry which is preliminary data.</text>
</comment>
<dbReference type="EMBL" id="JANRMS010001482">
    <property type="protein sequence ID" value="KAJ3527947.1"/>
    <property type="molecule type" value="Genomic_DNA"/>
</dbReference>
<evidence type="ECO:0000313" key="1">
    <source>
        <dbReference type="EMBL" id="KAJ3527947.1"/>
    </source>
</evidence>
<protein>
    <submittedName>
        <fullName evidence="1">Uncharacterized protein</fullName>
    </submittedName>
</protein>
<accession>A0ACC1RXW1</accession>
<dbReference type="Proteomes" id="UP001148629">
    <property type="component" value="Unassembled WGS sequence"/>
</dbReference>
<keyword evidence="2" id="KW-1185">Reference proteome</keyword>
<gene>
    <name evidence="1" type="ORF">NM208_g10453</name>
</gene>
<proteinExistence type="predicted"/>
<name>A0ACC1RXW1_9HYPO</name>
<organism evidence="1 2">
    <name type="scientific">Fusarium decemcellulare</name>
    <dbReference type="NCBI Taxonomy" id="57161"/>
    <lineage>
        <taxon>Eukaryota</taxon>
        <taxon>Fungi</taxon>
        <taxon>Dikarya</taxon>
        <taxon>Ascomycota</taxon>
        <taxon>Pezizomycotina</taxon>
        <taxon>Sordariomycetes</taxon>
        <taxon>Hypocreomycetidae</taxon>
        <taxon>Hypocreales</taxon>
        <taxon>Nectriaceae</taxon>
        <taxon>Fusarium</taxon>
        <taxon>Fusarium decemcellulare species complex</taxon>
    </lineage>
</organism>